<name>A0A5C1QPK8_9SPIO</name>
<dbReference type="OrthoDB" id="9781413at2"/>
<dbReference type="SFLD" id="SFLDS00003">
    <property type="entry name" value="Haloacid_Dehalogenase"/>
    <property type="match status" value="1"/>
</dbReference>
<dbReference type="Proteomes" id="UP000324209">
    <property type="component" value="Chromosome"/>
</dbReference>
<reference evidence="1 2" key="1">
    <citation type="submission" date="2019-02" db="EMBL/GenBank/DDBJ databases">
        <title>Complete Genome Sequence and Methylome Analysis of free living Spirochaetas.</title>
        <authorList>
            <person name="Fomenkov A."/>
            <person name="Dubinina G."/>
            <person name="Leshcheva N."/>
            <person name="Mikheeva N."/>
            <person name="Grabovich M."/>
            <person name="Vincze T."/>
            <person name="Roberts R.J."/>
        </authorList>
    </citation>
    <scope>NUCLEOTIDE SEQUENCE [LARGE SCALE GENOMIC DNA]</scope>
    <source>
        <strain evidence="1 2">K2</strain>
    </source>
</reference>
<dbReference type="EMBL" id="CP036150">
    <property type="protein sequence ID" value="QEN09571.1"/>
    <property type="molecule type" value="Genomic_DNA"/>
</dbReference>
<dbReference type="NCBIfam" id="TIGR00099">
    <property type="entry name" value="Cof-subfamily"/>
    <property type="match status" value="1"/>
</dbReference>
<keyword evidence="2" id="KW-1185">Reference proteome</keyword>
<dbReference type="Gene3D" id="3.40.50.1000">
    <property type="entry name" value="HAD superfamily/HAD-like"/>
    <property type="match status" value="1"/>
</dbReference>
<gene>
    <name evidence="1" type="ORF">EXM22_16875</name>
</gene>
<sequence length="281" mass="31449">MLAVMKPIKLIACDMDGTLLDDQKRISTDNIEAINKLKARGIYFVIATGRHDSMVKGYLDTLGLEMPVISCNGAMVREPFSNHLFSSIPLQTEQVFEVILACKSLGADYHIYGRDVIYGETLTSRMFYYNERNKTLPERDKIKLFVSKDYRNYVKENTGELYKILIIPSSQNDFIPIKEKIFKATGLHAFQSDAALLDVAQKGITKAHAIQNLCRELKISQEETAAIGDQLNDLDMIEYAGIGIAMNNAVQPIKEAAQNITKKNNNQSGVAEAIHMLLALK</sequence>
<dbReference type="KEGG" id="ock:EXM22_16875"/>
<proteinExistence type="predicted"/>
<dbReference type="PANTHER" id="PTHR10000">
    <property type="entry name" value="PHOSPHOSERINE PHOSPHATASE"/>
    <property type="match status" value="1"/>
</dbReference>
<accession>A0A5C1QPK8</accession>
<dbReference type="GO" id="GO:0016791">
    <property type="term" value="F:phosphatase activity"/>
    <property type="evidence" value="ECO:0007669"/>
    <property type="project" value="TreeGrafter"/>
</dbReference>
<dbReference type="InterPro" id="IPR006379">
    <property type="entry name" value="HAD-SF_hydro_IIB"/>
</dbReference>
<dbReference type="SFLD" id="SFLDG01144">
    <property type="entry name" value="C2.B.4:_PGP_Like"/>
    <property type="match status" value="1"/>
</dbReference>
<dbReference type="CDD" id="cd07516">
    <property type="entry name" value="HAD_Pase"/>
    <property type="match status" value="1"/>
</dbReference>
<dbReference type="InterPro" id="IPR000150">
    <property type="entry name" value="Cof"/>
</dbReference>
<dbReference type="NCBIfam" id="TIGR01484">
    <property type="entry name" value="HAD-SF-IIB"/>
    <property type="match status" value="1"/>
</dbReference>
<dbReference type="GO" id="GO:0005829">
    <property type="term" value="C:cytosol"/>
    <property type="evidence" value="ECO:0007669"/>
    <property type="project" value="TreeGrafter"/>
</dbReference>
<dbReference type="SFLD" id="SFLDG01140">
    <property type="entry name" value="C2.B:_Phosphomannomutase_and_P"/>
    <property type="match status" value="1"/>
</dbReference>
<dbReference type="InterPro" id="IPR036412">
    <property type="entry name" value="HAD-like_sf"/>
</dbReference>
<dbReference type="PROSITE" id="PS01229">
    <property type="entry name" value="COF_2"/>
    <property type="match status" value="1"/>
</dbReference>
<evidence type="ECO:0000313" key="2">
    <source>
        <dbReference type="Proteomes" id="UP000324209"/>
    </source>
</evidence>
<dbReference type="InterPro" id="IPR023214">
    <property type="entry name" value="HAD_sf"/>
</dbReference>
<organism evidence="1 2">
    <name type="scientific">Oceanispirochaeta crateris</name>
    <dbReference type="NCBI Taxonomy" id="2518645"/>
    <lineage>
        <taxon>Bacteria</taxon>
        <taxon>Pseudomonadati</taxon>
        <taxon>Spirochaetota</taxon>
        <taxon>Spirochaetia</taxon>
        <taxon>Spirochaetales</taxon>
        <taxon>Spirochaetaceae</taxon>
        <taxon>Oceanispirochaeta</taxon>
    </lineage>
</organism>
<dbReference type="PANTHER" id="PTHR10000:SF8">
    <property type="entry name" value="HAD SUPERFAMILY HYDROLASE-LIKE, TYPE 3"/>
    <property type="match status" value="1"/>
</dbReference>
<dbReference type="Gene3D" id="3.30.1240.10">
    <property type="match status" value="1"/>
</dbReference>
<dbReference type="AlphaFoldDB" id="A0A5C1QPK8"/>
<dbReference type="Pfam" id="PF08282">
    <property type="entry name" value="Hydrolase_3"/>
    <property type="match status" value="1"/>
</dbReference>
<dbReference type="GO" id="GO:0000287">
    <property type="term" value="F:magnesium ion binding"/>
    <property type="evidence" value="ECO:0007669"/>
    <property type="project" value="TreeGrafter"/>
</dbReference>
<dbReference type="SUPFAM" id="SSF56784">
    <property type="entry name" value="HAD-like"/>
    <property type="match status" value="1"/>
</dbReference>
<protein>
    <submittedName>
        <fullName evidence="1">HAD family phosphatase</fullName>
    </submittedName>
</protein>
<evidence type="ECO:0000313" key="1">
    <source>
        <dbReference type="EMBL" id="QEN09571.1"/>
    </source>
</evidence>